<dbReference type="EMBL" id="MU003817">
    <property type="protein sequence ID" value="KAF2718973.1"/>
    <property type="molecule type" value="Genomic_DNA"/>
</dbReference>
<dbReference type="Pfam" id="PF01636">
    <property type="entry name" value="APH"/>
    <property type="match status" value="1"/>
</dbReference>
<organism evidence="2 3">
    <name type="scientific">Polychaeton citri CBS 116435</name>
    <dbReference type="NCBI Taxonomy" id="1314669"/>
    <lineage>
        <taxon>Eukaryota</taxon>
        <taxon>Fungi</taxon>
        <taxon>Dikarya</taxon>
        <taxon>Ascomycota</taxon>
        <taxon>Pezizomycotina</taxon>
        <taxon>Dothideomycetes</taxon>
        <taxon>Dothideomycetidae</taxon>
        <taxon>Capnodiales</taxon>
        <taxon>Capnodiaceae</taxon>
        <taxon>Polychaeton</taxon>
    </lineage>
</organism>
<dbReference type="InterPro" id="IPR011009">
    <property type="entry name" value="Kinase-like_dom_sf"/>
</dbReference>
<evidence type="ECO:0000313" key="2">
    <source>
        <dbReference type="EMBL" id="KAF2718973.1"/>
    </source>
</evidence>
<dbReference type="InterPro" id="IPR002575">
    <property type="entry name" value="Aminoglycoside_PTrfase"/>
</dbReference>
<sequence length="517" mass="59228">MHHLFKSRFLSTYSRYFRPSLFKRSIACSYLHTSTDGSLNTYDYTRGRWLWNEELRRADRRRLFNVQELKSLAAAAVSRKLTHVGGFNCTSLVTMQDGFEMIARVPYPMTEPKQLLVASEVATMGYLRSCGIPIPEIYGYSVTSDNSAGTEYHFMEVNPAINLGDIWFELGETARTTIVRRLVELESRLFSLRFPASGSIYCSRDLDAASDRIKITSGSCSSNGQFCIVPDMNLALWYGGRLALDTFRGPYKGPKEVLEAGAKKEIAYLARQGRPLHPFQRLRREWVNYQEQSHLPPDLVPSNKANLAQPSIRHPDLQPNNVFVSRNLEIIGLIDWQHCTVVPLFLQAGIPGSLQDYGDSVSESLERPQLPANFDEQDEPEQLKQVLLLRKRQLHYTYLTETLSLNPAHGQVLMDHLSVLRRKLFRHASEPWEGDSSALHIDLVELTRRRTDSQFQSCLELVGVGSEGWVPTEQYDDARQREQQLKADTLQEAESEQERRQICDHWIFDDIDETAYM</sequence>
<evidence type="ECO:0000313" key="3">
    <source>
        <dbReference type="Proteomes" id="UP000799441"/>
    </source>
</evidence>
<dbReference type="SUPFAM" id="SSF56112">
    <property type="entry name" value="Protein kinase-like (PK-like)"/>
    <property type="match status" value="1"/>
</dbReference>
<name>A0A9P4Q429_9PEZI</name>
<dbReference type="InterPro" id="IPR051035">
    <property type="entry name" value="Mito_inheritance_9"/>
</dbReference>
<dbReference type="Proteomes" id="UP000799441">
    <property type="component" value="Unassembled WGS sequence"/>
</dbReference>
<dbReference type="GO" id="GO:0005739">
    <property type="term" value="C:mitochondrion"/>
    <property type="evidence" value="ECO:0007669"/>
    <property type="project" value="TreeGrafter"/>
</dbReference>
<proteinExistence type="predicted"/>
<protein>
    <recommendedName>
        <fullName evidence="1">Aminoglycoside phosphotransferase domain-containing protein</fullName>
    </recommendedName>
</protein>
<gene>
    <name evidence="2" type="ORF">K431DRAFT_340316</name>
</gene>
<feature type="domain" description="Aminoglycoside phosphotransferase" evidence="1">
    <location>
        <begin position="96"/>
        <end position="342"/>
    </location>
</feature>
<dbReference type="AlphaFoldDB" id="A0A9P4Q429"/>
<dbReference type="PANTHER" id="PTHR36091">
    <property type="entry name" value="ALTERED INHERITANCE OF MITOCHONDRIA PROTEIN 9, MITOCHONDRIAL"/>
    <property type="match status" value="1"/>
</dbReference>
<accession>A0A9P4Q429</accession>
<comment type="caution">
    <text evidence="2">The sequence shown here is derived from an EMBL/GenBank/DDBJ whole genome shotgun (WGS) entry which is preliminary data.</text>
</comment>
<keyword evidence="3" id="KW-1185">Reference proteome</keyword>
<dbReference type="OrthoDB" id="10003767at2759"/>
<reference evidence="2" key="1">
    <citation type="journal article" date="2020" name="Stud. Mycol.">
        <title>101 Dothideomycetes genomes: a test case for predicting lifestyles and emergence of pathogens.</title>
        <authorList>
            <person name="Haridas S."/>
            <person name="Albert R."/>
            <person name="Binder M."/>
            <person name="Bloem J."/>
            <person name="Labutti K."/>
            <person name="Salamov A."/>
            <person name="Andreopoulos B."/>
            <person name="Baker S."/>
            <person name="Barry K."/>
            <person name="Bills G."/>
            <person name="Bluhm B."/>
            <person name="Cannon C."/>
            <person name="Castanera R."/>
            <person name="Culley D."/>
            <person name="Daum C."/>
            <person name="Ezra D."/>
            <person name="Gonzalez J."/>
            <person name="Henrissat B."/>
            <person name="Kuo A."/>
            <person name="Liang C."/>
            <person name="Lipzen A."/>
            <person name="Lutzoni F."/>
            <person name="Magnuson J."/>
            <person name="Mondo S."/>
            <person name="Nolan M."/>
            <person name="Ohm R."/>
            <person name="Pangilinan J."/>
            <person name="Park H.-J."/>
            <person name="Ramirez L."/>
            <person name="Alfaro M."/>
            <person name="Sun H."/>
            <person name="Tritt A."/>
            <person name="Yoshinaga Y."/>
            <person name="Zwiers L.-H."/>
            <person name="Turgeon B."/>
            <person name="Goodwin S."/>
            <person name="Spatafora J."/>
            <person name="Crous P."/>
            <person name="Grigoriev I."/>
        </authorList>
    </citation>
    <scope>NUCLEOTIDE SEQUENCE</scope>
    <source>
        <strain evidence="2">CBS 116435</strain>
    </source>
</reference>
<dbReference type="PANTHER" id="PTHR36091:SF2">
    <property type="entry name" value="AMINOGLYCOSIDE PHOSPHOTRANSFERASE DOMAIN-CONTAINING PROTEIN"/>
    <property type="match status" value="1"/>
</dbReference>
<evidence type="ECO:0000259" key="1">
    <source>
        <dbReference type="Pfam" id="PF01636"/>
    </source>
</evidence>